<dbReference type="AlphaFoldDB" id="A0A9J7BUN9"/>
<proteinExistence type="predicted"/>
<organism evidence="2 3">
    <name type="scientific">Occallatibacter riparius</name>
    <dbReference type="NCBI Taxonomy" id="1002689"/>
    <lineage>
        <taxon>Bacteria</taxon>
        <taxon>Pseudomonadati</taxon>
        <taxon>Acidobacteriota</taxon>
        <taxon>Terriglobia</taxon>
        <taxon>Terriglobales</taxon>
        <taxon>Acidobacteriaceae</taxon>
        <taxon>Occallatibacter</taxon>
    </lineage>
</organism>
<reference evidence="2" key="1">
    <citation type="submission" date="2021-04" db="EMBL/GenBank/DDBJ databases">
        <title>Phylogenetic analysis of Acidobacteriaceae.</title>
        <authorList>
            <person name="Qiu L."/>
            <person name="Zhang Q."/>
        </authorList>
    </citation>
    <scope>NUCLEOTIDE SEQUENCE</scope>
    <source>
        <strain evidence="2">DSM 25168</strain>
    </source>
</reference>
<dbReference type="InterPro" id="IPR010982">
    <property type="entry name" value="Lambda_DNA-bd_dom_sf"/>
</dbReference>
<dbReference type="RefSeq" id="WP_260794145.1">
    <property type="nucleotide sequence ID" value="NZ_CP093313.1"/>
</dbReference>
<dbReference type="Proteomes" id="UP001059380">
    <property type="component" value="Chromosome"/>
</dbReference>
<dbReference type="SMART" id="SM00530">
    <property type="entry name" value="HTH_XRE"/>
    <property type="match status" value="1"/>
</dbReference>
<dbReference type="EMBL" id="CP093313">
    <property type="protein sequence ID" value="UWZ84638.1"/>
    <property type="molecule type" value="Genomic_DNA"/>
</dbReference>
<sequence>MAKARTEEEKLFDVEVGKRITAAREAAKVSQAELASAIGVSQQLVAKYESGGRISPILLRKTAVALRVSLLFLVPNTTPSCILADSSQRLMNFH</sequence>
<dbReference type="GO" id="GO:0003677">
    <property type="term" value="F:DNA binding"/>
    <property type="evidence" value="ECO:0007669"/>
    <property type="project" value="InterPro"/>
</dbReference>
<gene>
    <name evidence="2" type="ORF">MOP44_01585</name>
</gene>
<evidence type="ECO:0000313" key="2">
    <source>
        <dbReference type="EMBL" id="UWZ84638.1"/>
    </source>
</evidence>
<evidence type="ECO:0000313" key="3">
    <source>
        <dbReference type="Proteomes" id="UP001059380"/>
    </source>
</evidence>
<dbReference type="CDD" id="cd00093">
    <property type="entry name" value="HTH_XRE"/>
    <property type="match status" value="1"/>
</dbReference>
<dbReference type="Pfam" id="PF01381">
    <property type="entry name" value="HTH_3"/>
    <property type="match status" value="1"/>
</dbReference>
<dbReference type="SUPFAM" id="SSF47413">
    <property type="entry name" value="lambda repressor-like DNA-binding domains"/>
    <property type="match status" value="1"/>
</dbReference>
<protein>
    <submittedName>
        <fullName evidence="2">Helix-turn-helix domain-containing protein</fullName>
    </submittedName>
</protein>
<evidence type="ECO:0000259" key="1">
    <source>
        <dbReference type="PROSITE" id="PS50943"/>
    </source>
</evidence>
<accession>A0A9J7BUN9</accession>
<name>A0A9J7BUN9_9BACT</name>
<dbReference type="KEGG" id="orp:MOP44_01585"/>
<dbReference type="InterPro" id="IPR001387">
    <property type="entry name" value="Cro/C1-type_HTH"/>
</dbReference>
<dbReference type="PROSITE" id="PS50943">
    <property type="entry name" value="HTH_CROC1"/>
    <property type="match status" value="1"/>
</dbReference>
<feature type="domain" description="HTH cro/C1-type" evidence="1">
    <location>
        <begin position="20"/>
        <end position="73"/>
    </location>
</feature>
<keyword evidence="3" id="KW-1185">Reference proteome</keyword>
<dbReference type="Gene3D" id="1.10.260.40">
    <property type="entry name" value="lambda repressor-like DNA-binding domains"/>
    <property type="match status" value="1"/>
</dbReference>